<dbReference type="InterPro" id="IPR002528">
    <property type="entry name" value="MATE_fam"/>
</dbReference>
<dbReference type="NCBIfam" id="TIGR00797">
    <property type="entry name" value="matE"/>
    <property type="match status" value="1"/>
</dbReference>
<evidence type="ECO:0000256" key="10">
    <source>
        <dbReference type="SAM" id="Phobius"/>
    </source>
</evidence>
<evidence type="ECO:0000256" key="9">
    <source>
        <dbReference type="ARBA" id="ARBA00031636"/>
    </source>
</evidence>
<organism evidence="11 12">
    <name type="scientific">Rohdeia mirabilis</name>
    <dbReference type="NCBI Taxonomy" id="2528008"/>
    <lineage>
        <taxon>Bacteria</taxon>
        <taxon>Pseudomonadati</taxon>
        <taxon>Planctomycetota</taxon>
        <taxon>Planctomycetia</taxon>
        <taxon>Planctomycetia incertae sedis</taxon>
        <taxon>Rohdeia</taxon>
    </lineage>
</organism>
<feature type="transmembrane region" description="Helical" evidence="10">
    <location>
        <begin position="58"/>
        <end position="85"/>
    </location>
</feature>
<evidence type="ECO:0000256" key="7">
    <source>
        <dbReference type="ARBA" id="ARBA00023065"/>
    </source>
</evidence>
<feature type="transmembrane region" description="Helical" evidence="10">
    <location>
        <begin position="105"/>
        <end position="126"/>
    </location>
</feature>
<dbReference type="GO" id="GO:0015297">
    <property type="term" value="F:antiporter activity"/>
    <property type="evidence" value="ECO:0007669"/>
    <property type="project" value="UniProtKB-KW"/>
</dbReference>
<dbReference type="InterPro" id="IPR050222">
    <property type="entry name" value="MATE_MdtK"/>
</dbReference>
<dbReference type="AlphaFoldDB" id="A0A518CZG0"/>
<dbReference type="EMBL" id="CP036290">
    <property type="protein sequence ID" value="QDU84592.1"/>
    <property type="molecule type" value="Genomic_DNA"/>
</dbReference>
<gene>
    <name evidence="11" type="primary">mepA</name>
    <name evidence="11" type="ORF">Pla163_17030</name>
</gene>
<comment type="subcellular location">
    <subcellularLocation>
        <location evidence="1">Cell membrane</location>
        <topology evidence="1">Multi-pass membrane protein</topology>
    </subcellularLocation>
</comment>
<sequence length="498" mass="52507">MSSSPNEFPVPRAAPTRRDALARLLRLAWPASLSYLLSSAYRINDQYWIQGIGPDAQSAIAAAMFVAIANFALPFLAAAGALSLVSRAMGAGDEAAARHASRHALGLAVALGVAMALIGPLLTAPVARLLALEGGTAQLFTEYLDALFRTAPVLFAIPVLDHVFIGRGRTFAPMLLQALAVSLNFVLNPLAIYGTGTRAALPDAPFAAWFDAAAGALSVEELGLGALGVGGAAWATGASRGIALLLGLWWLRRTTGTSLRPRLGLDRELLARLVRISTPVSLSIAFYAFVYWALFAFVLSDLGDDVKAGLGIGFQVFEGVAYPTFLGLSMAASSLIGHALGARDAAALERTLDVSKRTLLAAGIFFALAFAALAEPVAAVFSASEEVQREVVLYVRILALSQVFVAFESLWDKVLTASGHTRALAWIGGLGNLARLPLSYVAVTHLGWGAAGVWWAINLTTVAKAFGLWRVVELGGWRRDLDPVTSSDAEDEATLPRG</sequence>
<feature type="transmembrane region" description="Helical" evidence="10">
    <location>
        <begin position="171"/>
        <end position="193"/>
    </location>
</feature>
<name>A0A518CZG0_9BACT</name>
<evidence type="ECO:0000256" key="2">
    <source>
        <dbReference type="ARBA" id="ARBA00022448"/>
    </source>
</evidence>
<keyword evidence="3" id="KW-0050">Antiport</keyword>
<accession>A0A518CZG0</accession>
<evidence type="ECO:0000256" key="1">
    <source>
        <dbReference type="ARBA" id="ARBA00004651"/>
    </source>
</evidence>
<evidence type="ECO:0000256" key="6">
    <source>
        <dbReference type="ARBA" id="ARBA00022989"/>
    </source>
</evidence>
<dbReference type="PANTHER" id="PTHR43298:SF2">
    <property type="entry name" value="FMN_FAD EXPORTER YEEO-RELATED"/>
    <property type="match status" value="1"/>
</dbReference>
<keyword evidence="6 10" id="KW-1133">Transmembrane helix</keyword>
<reference evidence="11 12" key="1">
    <citation type="submission" date="2019-02" db="EMBL/GenBank/DDBJ databases">
        <title>Deep-cultivation of Planctomycetes and their phenomic and genomic characterization uncovers novel biology.</title>
        <authorList>
            <person name="Wiegand S."/>
            <person name="Jogler M."/>
            <person name="Boedeker C."/>
            <person name="Pinto D."/>
            <person name="Vollmers J."/>
            <person name="Rivas-Marin E."/>
            <person name="Kohn T."/>
            <person name="Peeters S.H."/>
            <person name="Heuer A."/>
            <person name="Rast P."/>
            <person name="Oberbeckmann S."/>
            <person name="Bunk B."/>
            <person name="Jeske O."/>
            <person name="Meyerdierks A."/>
            <person name="Storesund J.E."/>
            <person name="Kallscheuer N."/>
            <person name="Luecker S."/>
            <person name="Lage O.M."/>
            <person name="Pohl T."/>
            <person name="Merkel B.J."/>
            <person name="Hornburger P."/>
            <person name="Mueller R.-W."/>
            <person name="Bruemmer F."/>
            <person name="Labrenz M."/>
            <person name="Spormann A.M."/>
            <person name="Op den Camp H."/>
            <person name="Overmann J."/>
            <person name="Amann R."/>
            <person name="Jetten M.S.M."/>
            <person name="Mascher T."/>
            <person name="Medema M.H."/>
            <person name="Devos D.P."/>
            <person name="Kaster A.-K."/>
            <person name="Ovreas L."/>
            <person name="Rohde M."/>
            <person name="Galperin M.Y."/>
            <person name="Jogler C."/>
        </authorList>
    </citation>
    <scope>NUCLEOTIDE SEQUENCE [LARGE SCALE GENOMIC DNA]</scope>
    <source>
        <strain evidence="11 12">Pla163</strain>
    </source>
</reference>
<dbReference type="PANTHER" id="PTHR43298">
    <property type="entry name" value="MULTIDRUG RESISTANCE PROTEIN NORM-RELATED"/>
    <property type="match status" value="1"/>
</dbReference>
<feature type="transmembrane region" description="Helical" evidence="10">
    <location>
        <begin position="393"/>
        <end position="411"/>
    </location>
</feature>
<dbReference type="Proteomes" id="UP000319342">
    <property type="component" value="Chromosome"/>
</dbReference>
<evidence type="ECO:0000313" key="12">
    <source>
        <dbReference type="Proteomes" id="UP000319342"/>
    </source>
</evidence>
<dbReference type="GO" id="GO:0042910">
    <property type="term" value="F:xenobiotic transmembrane transporter activity"/>
    <property type="evidence" value="ECO:0007669"/>
    <property type="project" value="InterPro"/>
</dbReference>
<evidence type="ECO:0000256" key="4">
    <source>
        <dbReference type="ARBA" id="ARBA00022475"/>
    </source>
</evidence>
<keyword evidence="4" id="KW-1003">Cell membrane</keyword>
<feature type="transmembrane region" description="Helical" evidence="10">
    <location>
        <begin position="232"/>
        <end position="252"/>
    </location>
</feature>
<keyword evidence="5 10" id="KW-0812">Transmembrane</keyword>
<keyword evidence="2" id="KW-0813">Transport</keyword>
<dbReference type="GO" id="GO:0005886">
    <property type="term" value="C:plasma membrane"/>
    <property type="evidence" value="ECO:0007669"/>
    <property type="project" value="UniProtKB-SubCell"/>
</dbReference>
<feature type="transmembrane region" description="Helical" evidence="10">
    <location>
        <begin position="320"/>
        <end position="340"/>
    </location>
</feature>
<dbReference type="InterPro" id="IPR048279">
    <property type="entry name" value="MdtK-like"/>
</dbReference>
<feature type="transmembrane region" description="Helical" evidence="10">
    <location>
        <begin position="273"/>
        <end position="300"/>
    </location>
</feature>
<evidence type="ECO:0000256" key="8">
    <source>
        <dbReference type="ARBA" id="ARBA00023136"/>
    </source>
</evidence>
<dbReference type="PIRSF" id="PIRSF006603">
    <property type="entry name" value="DinF"/>
    <property type="match status" value="1"/>
</dbReference>
<evidence type="ECO:0000256" key="3">
    <source>
        <dbReference type="ARBA" id="ARBA00022449"/>
    </source>
</evidence>
<keyword evidence="8 10" id="KW-0472">Membrane</keyword>
<dbReference type="GO" id="GO:0006811">
    <property type="term" value="P:monoatomic ion transport"/>
    <property type="evidence" value="ECO:0007669"/>
    <property type="project" value="UniProtKB-KW"/>
</dbReference>
<proteinExistence type="predicted"/>
<feature type="transmembrane region" description="Helical" evidence="10">
    <location>
        <begin position="360"/>
        <end position="381"/>
    </location>
</feature>
<feature type="transmembrane region" description="Helical" evidence="10">
    <location>
        <begin position="146"/>
        <end position="164"/>
    </location>
</feature>
<feature type="transmembrane region" description="Helical" evidence="10">
    <location>
        <begin position="448"/>
        <end position="469"/>
    </location>
</feature>
<keyword evidence="12" id="KW-1185">Reference proteome</keyword>
<keyword evidence="7" id="KW-0406">Ion transport</keyword>
<evidence type="ECO:0000313" key="11">
    <source>
        <dbReference type="EMBL" id="QDU84592.1"/>
    </source>
</evidence>
<evidence type="ECO:0000256" key="5">
    <source>
        <dbReference type="ARBA" id="ARBA00022692"/>
    </source>
</evidence>
<dbReference type="Pfam" id="PF01554">
    <property type="entry name" value="MatE"/>
    <property type="match status" value="2"/>
</dbReference>
<protein>
    <recommendedName>
        <fullName evidence="9">Multidrug-efflux transporter</fullName>
    </recommendedName>
</protein>
<feature type="transmembrane region" description="Helical" evidence="10">
    <location>
        <begin position="423"/>
        <end position="442"/>
    </location>
</feature>
<dbReference type="RefSeq" id="WP_145186418.1">
    <property type="nucleotide sequence ID" value="NZ_CP036290.1"/>
</dbReference>
<dbReference type="OrthoDB" id="9805232at2"/>